<dbReference type="PANTHER" id="PTHR31147">
    <property type="entry name" value="ACYL TRANSFERASE 4"/>
    <property type="match status" value="1"/>
</dbReference>
<dbReference type="InterPro" id="IPR023213">
    <property type="entry name" value="CAT-like_dom_sf"/>
</dbReference>
<name>I1I3J3_BRADI</name>
<dbReference type="PANTHER" id="PTHR31147:SF54">
    <property type="entry name" value="OS10G0105900 PROTEIN"/>
    <property type="match status" value="1"/>
</dbReference>
<proteinExistence type="inferred from homology"/>
<evidence type="ECO:0000313" key="3">
    <source>
        <dbReference type="EMBL" id="KQJ96422.1"/>
    </source>
</evidence>
<reference evidence="4" key="3">
    <citation type="submission" date="2018-08" db="UniProtKB">
        <authorList>
            <consortium name="EnsemblPlants"/>
        </authorList>
    </citation>
    <scope>IDENTIFICATION</scope>
    <source>
        <strain evidence="4">cv. Bd21</strain>
    </source>
</reference>
<protein>
    <submittedName>
        <fullName evidence="3 4">Uncharacterized protein</fullName>
    </submittedName>
</protein>
<evidence type="ECO:0000256" key="2">
    <source>
        <dbReference type="SAM" id="MobiDB-lite"/>
    </source>
</evidence>
<organism evidence="4">
    <name type="scientific">Brachypodium distachyon</name>
    <name type="common">Purple false brome</name>
    <name type="synonym">Trachynia distachya</name>
    <dbReference type="NCBI Taxonomy" id="15368"/>
    <lineage>
        <taxon>Eukaryota</taxon>
        <taxon>Viridiplantae</taxon>
        <taxon>Streptophyta</taxon>
        <taxon>Embryophyta</taxon>
        <taxon>Tracheophyta</taxon>
        <taxon>Spermatophyta</taxon>
        <taxon>Magnoliopsida</taxon>
        <taxon>Liliopsida</taxon>
        <taxon>Poales</taxon>
        <taxon>Poaceae</taxon>
        <taxon>BOP clade</taxon>
        <taxon>Pooideae</taxon>
        <taxon>Stipodae</taxon>
        <taxon>Brachypodieae</taxon>
        <taxon>Brachypodium</taxon>
    </lineage>
</organism>
<dbReference type="FunCoup" id="I1I3J3">
    <property type="interactions" value="3"/>
</dbReference>
<dbReference type="HOGENOM" id="CLU_014546_2_2_1"/>
<dbReference type="Pfam" id="PF02458">
    <property type="entry name" value="Transferase"/>
    <property type="match status" value="1"/>
</dbReference>
<keyword evidence="5" id="KW-1185">Reference proteome</keyword>
<evidence type="ECO:0000313" key="5">
    <source>
        <dbReference type="Proteomes" id="UP000008810"/>
    </source>
</evidence>
<evidence type="ECO:0000256" key="1">
    <source>
        <dbReference type="ARBA" id="ARBA00009861"/>
    </source>
</evidence>
<dbReference type="STRING" id="15368.I1I3J3"/>
<dbReference type="OrthoDB" id="1483986at2759"/>
<dbReference type="EnsemblPlants" id="KQJ96422">
    <property type="protein sequence ID" value="KQJ96422"/>
    <property type="gene ID" value="BRADI_3g23010v3"/>
</dbReference>
<dbReference type="Proteomes" id="UP000008810">
    <property type="component" value="Chromosome 3"/>
</dbReference>
<dbReference type="Gene3D" id="3.30.559.10">
    <property type="entry name" value="Chloramphenicol acetyltransferase-like domain"/>
    <property type="match status" value="2"/>
</dbReference>
<sequence length="469" mass="51694">MVSFRAQRSEPELLSPARATPRETKALSDLDDQRTLRYYETVVGFFRSNSGRPDNPAQAIRAALMEALVYYYPIAGRLREDAGGRLVVDCAGQGVVFVEACVDVRLEEFGEPLLPPYPCVEELLCDVGDTRAVVGRPLLFMQVTRLKCGGFVLGFHICHNLADGFGMAQFIKAVADIARGEAAPTILPVWQRELLVTARSCLPAMTRSISPGHELPPVNNGPGTPTPTRDLMLSTPPKNMEAQYFLFGPREISTLRGLIPAGQAQSATIFELVTAVMWRARTAALGYGPSQRVRLMITMNARGRWNTHTRIPRGYYGNAHVSPIAELAAGDLCAQPLGDTVELVRQTKRGMTKERMESMVEAVASLREWPPSAMDRVYEVSDIRWTAVNVLRFGWAELAGGGIPLAGDLTSKLGSDHVRCENEKGEVSTVVSMLLPRAAMARFRQEMAVWLNHREDDEDTKNLPILSSL</sequence>
<reference evidence="3 4" key="1">
    <citation type="journal article" date="2010" name="Nature">
        <title>Genome sequencing and analysis of the model grass Brachypodium distachyon.</title>
        <authorList>
            <consortium name="International Brachypodium Initiative"/>
        </authorList>
    </citation>
    <scope>NUCLEOTIDE SEQUENCE [LARGE SCALE GENOMIC DNA]</scope>
    <source>
        <strain evidence="3 4">Bd21</strain>
    </source>
</reference>
<dbReference type="RefSeq" id="XP_003573843.1">
    <property type="nucleotide sequence ID" value="XM_003573795.4"/>
</dbReference>
<dbReference type="GO" id="GO:0016747">
    <property type="term" value="F:acyltransferase activity, transferring groups other than amino-acyl groups"/>
    <property type="evidence" value="ECO:0000318"/>
    <property type="project" value="GO_Central"/>
</dbReference>
<dbReference type="Gramene" id="KQJ96422">
    <property type="protein sequence ID" value="KQJ96422"/>
    <property type="gene ID" value="BRADI_3g23010v3"/>
</dbReference>
<dbReference type="EMBL" id="CM000882">
    <property type="protein sequence ID" value="KQJ96422.1"/>
    <property type="molecule type" value="Genomic_DNA"/>
</dbReference>
<dbReference type="AlphaFoldDB" id="I1I3J3"/>
<gene>
    <name evidence="4" type="primary">LOC100822656</name>
    <name evidence="3" type="ORF">BRADI_3g23010v3</name>
</gene>
<accession>I1I3J3</accession>
<dbReference type="KEGG" id="bdi:100822656"/>
<dbReference type="eggNOG" id="ENOG502QUSI">
    <property type="taxonomic scope" value="Eukaryota"/>
</dbReference>
<evidence type="ECO:0000313" key="4">
    <source>
        <dbReference type="EnsemblPlants" id="KQJ96422"/>
    </source>
</evidence>
<dbReference type="GeneID" id="100822656"/>
<feature type="region of interest" description="Disordered" evidence="2">
    <location>
        <begin position="1"/>
        <end position="24"/>
    </location>
</feature>
<dbReference type="OMA" id="GRWNTHT"/>
<comment type="similarity">
    <text evidence="1">Belongs to the plant acyltransferase family.</text>
</comment>
<dbReference type="InterPro" id="IPR050898">
    <property type="entry name" value="Plant_acyltransferase"/>
</dbReference>
<reference evidence="3" key="2">
    <citation type="submission" date="2017-06" db="EMBL/GenBank/DDBJ databases">
        <title>WGS assembly of Brachypodium distachyon.</title>
        <authorList>
            <consortium name="The International Brachypodium Initiative"/>
            <person name="Lucas S."/>
            <person name="Harmon-Smith M."/>
            <person name="Lail K."/>
            <person name="Tice H."/>
            <person name="Grimwood J."/>
            <person name="Bruce D."/>
            <person name="Barry K."/>
            <person name="Shu S."/>
            <person name="Lindquist E."/>
            <person name="Wang M."/>
            <person name="Pitluck S."/>
            <person name="Vogel J.P."/>
            <person name="Garvin D.F."/>
            <person name="Mockler T.C."/>
            <person name="Schmutz J."/>
            <person name="Rokhsar D."/>
            <person name="Bevan M.W."/>
        </authorList>
    </citation>
    <scope>NUCLEOTIDE SEQUENCE</scope>
    <source>
        <strain evidence="3">Bd21</strain>
    </source>
</reference>